<gene>
    <name evidence="6" type="ORF">BH747_07230</name>
    <name evidence="5" type="ORF">EVI01_15630</name>
</gene>
<keyword evidence="1" id="KW-0805">Transcription regulation</keyword>
<keyword evidence="2" id="KW-0238">DNA-binding</keyword>
<evidence type="ECO:0000313" key="7">
    <source>
        <dbReference type="Proteomes" id="UP000192477"/>
    </source>
</evidence>
<dbReference type="Pfam" id="PF00392">
    <property type="entry name" value="GntR"/>
    <property type="match status" value="1"/>
</dbReference>
<reference evidence="6 7" key="1">
    <citation type="journal article" date="2017" name="BMC Microbiol.">
        <title>Comparative genomics of Enterococcus spp. isolated from bovine feces.</title>
        <authorList>
            <person name="Beukers A.G."/>
            <person name="Zaheer R."/>
            <person name="Goji N."/>
            <person name="Amoako K.K."/>
            <person name="Chaves A.V."/>
            <person name="Ward M.P."/>
            <person name="McAllister T.A."/>
        </authorList>
    </citation>
    <scope>NUCLEOTIDE SEQUENCE [LARGE SCALE GENOMIC DNA]</scope>
    <source>
        <strain evidence="6 7">F1129D 143</strain>
    </source>
</reference>
<dbReference type="InterPro" id="IPR028978">
    <property type="entry name" value="Chorismate_lyase_/UTRA_dom_sf"/>
</dbReference>
<evidence type="ECO:0000256" key="1">
    <source>
        <dbReference type="ARBA" id="ARBA00023015"/>
    </source>
</evidence>
<keyword evidence="3" id="KW-0804">Transcription</keyword>
<dbReference type="PANTHER" id="PTHR44846:SF1">
    <property type="entry name" value="MANNOSYL-D-GLYCERATE TRANSPORT_METABOLISM SYSTEM REPRESSOR MNGR-RELATED"/>
    <property type="match status" value="1"/>
</dbReference>
<dbReference type="InterPro" id="IPR036388">
    <property type="entry name" value="WH-like_DNA-bd_sf"/>
</dbReference>
<dbReference type="SUPFAM" id="SSF64288">
    <property type="entry name" value="Chorismate lyase-like"/>
    <property type="match status" value="1"/>
</dbReference>
<evidence type="ECO:0000256" key="3">
    <source>
        <dbReference type="ARBA" id="ARBA00023163"/>
    </source>
</evidence>
<dbReference type="GO" id="GO:0003700">
    <property type="term" value="F:DNA-binding transcription factor activity"/>
    <property type="evidence" value="ECO:0007669"/>
    <property type="project" value="InterPro"/>
</dbReference>
<accession>A0A1V8YD37</accession>
<comment type="caution">
    <text evidence="6">The sequence shown here is derived from an EMBL/GenBank/DDBJ whole genome shotgun (WGS) entry which is preliminary data.</text>
</comment>
<dbReference type="EMBL" id="MJEA01000006">
    <property type="protein sequence ID" value="OQO70216.1"/>
    <property type="molecule type" value="Genomic_DNA"/>
</dbReference>
<dbReference type="GO" id="GO:0003677">
    <property type="term" value="F:DNA binding"/>
    <property type="evidence" value="ECO:0007669"/>
    <property type="project" value="UniProtKB-KW"/>
</dbReference>
<dbReference type="Proteomes" id="UP000192477">
    <property type="component" value="Unassembled WGS sequence"/>
</dbReference>
<dbReference type="InterPro" id="IPR050679">
    <property type="entry name" value="Bact_HTH_transcr_reg"/>
</dbReference>
<proteinExistence type="predicted"/>
<name>A0A1V8YD37_9ENTE</name>
<dbReference type="GO" id="GO:0045892">
    <property type="term" value="P:negative regulation of DNA-templated transcription"/>
    <property type="evidence" value="ECO:0007669"/>
    <property type="project" value="TreeGrafter"/>
</dbReference>
<dbReference type="STRING" id="112904.BH747_07230"/>
<dbReference type="Gene3D" id="1.10.10.10">
    <property type="entry name" value="Winged helix-like DNA-binding domain superfamily/Winged helix DNA-binding domain"/>
    <property type="match status" value="1"/>
</dbReference>
<dbReference type="SMART" id="SM00345">
    <property type="entry name" value="HTH_GNTR"/>
    <property type="match status" value="1"/>
</dbReference>
<dbReference type="InterPro" id="IPR000524">
    <property type="entry name" value="Tscrpt_reg_HTH_GntR"/>
</dbReference>
<protein>
    <submittedName>
        <fullName evidence="6">GntR family transcriptional regulator</fullName>
    </submittedName>
</protein>
<dbReference type="Proteomes" id="UP000321830">
    <property type="component" value="Unassembled WGS sequence"/>
</dbReference>
<evidence type="ECO:0000256" key="2">
    <source>
        <dbReference type="ARBA" id="ARBA00023125"/>
    </source>
</evidence>
<dbReference type="PROSITE" id="PS50949">
    <property type="entry name" value="HTH_GNTR"/>
    <property type="match status" value="1"/>
</dbReference>
<evidence type="ECO:0000259" key="4">
    <source>
        <dbReference type="PROSITE" id="PS50949"/>
    </source>
</evidence>
<dbReference type="CDD" id="cd07377">
    <property type="entry name" value="WHTH_GntR"/>
    <property type="match status" value="1"/>
</dbReference>
<evidence type="ECO:0000313" key="5">
    <source>
        <dbReference type="EMBL" id="GEL92226.1"/>
    </source>
</evidence>
<dbReference type="PANTHER" id="PTHR44846">
    <property type="entry name" value="MANNOSYL-D-GLYCERATE TRANSPORT/METABOLISM SYSTEM REPRESSOR MNGR-RELATED"/>
    <property type="match status" value="1"/>
</dbReference>
<dbReference type="SUPFAM" id="SSF46785">
    <property type="entry name" value="Winged helix' DNA-binding domain"/>
    <property type="match status" value="1"/>
</dbReference>
<dbReference type="Gene3D" id="3.40.1410.10">
    <property type="entry name" value="Chorismate lyase-like"/>
    <property type="match status" value="1"/>
</dbReference>
<dbReference type="RefSeq" id="WP_010752550.1">
    <property type="nucleotide sequence ID" value="NZ_BJWF01000017.1"/>
</dbReference>
<dbReference type="EMBL" id="BJWF01000017">
    <property type="protein sequence ID" value="GEL92226.1"/>
    <property type="molecule type" value="Genomic_DNA"/>
</dbReference>
<dbReference type="AlphaFoldDB" id="A0A1V8YD37"/>
<dbReference type="PRINTS" id="PR00035">
    <property type="entry name" value="HTHGNTR"/>
</dbReference>
<dbReference type="Pfam" id="PF07702">
    <property type="entry name" value="UTRA"/>
    <property type="match status" value="1"/>
</dbReference>
<evidence type="ECO:0000313" key="6">
    <source>
        <dbReference type="EMBL" id="OQO70216.1"/>
    </source>
</evidence>
<dbReference type="InterPro" id="IPR036390">
    <property type="entry name" value="WH_DNA-bd_sf"/>
</dbReference>
<reference evidence="5 8" key="2">
    <citation type="submission" date="2019-07" db="EMBL/GenBank/DDBJ databases">
        <title>Whole genome shotgun sequence of Enterococcus villorum NBRC 100699.</title>
        <authorList>
            <person name="Hosoyama A."/>
            <person name="Uohara A."/>
            <person name="Ohji S."/>
            <person name="Ichikawa N."/>
        </authorList>
    </citation>
    <scope>NUCLEOTIDE SEQUENCE [LARGE SCALE GENOMIC DNA]</scope>
    <source>
        <strain evidence="5 8">NBRC 100699</strain>
    </source>
</reference>
<dbReference type="NCBIfam" id="NF041547">
    <property type="entry name" value="GntR_LSA1692"/>
    <property type="match status" value="1"/>
</dbReference>
<dbReference type="OrthoDB" id="149756at2"/>
<dbReference type="SMART" id="SM00866">
    <property type="entry name" value="UTRA"/>
    <property type="match status" value="1"/>
</dbReference>
<dbReference type="InterPro" id="IPR011663">
    <property type="entry name" value="UTRA"/>
</dbReference>
<organism evidence="6 7">
    <name type="scientific">Enterococcus villorum</name>
    <dbReference type="NCBI Taxonomy" id="112904"/>
    <lineage>
        <taxon>Bacteria</taxon>
        <taxon>Bacillati</taxon>
        <taxon>Bacillota</taxon>
        <taxon>Bacilli</taxon>
        <taxon>Lactobacillales</taxon>
        <taxon>Enterococcaceae</taxon>
        <taxon>Enterococcus</taxon>
    </lineage>
</organism>
<evidence type="ECO:0000313" key="8">
    <source>
        <dbReference type="Proteomes" id="UP000321830"/>
    </source>
</evidence>
<sequence>MKQPKFQEIANKIEQRVAEGIYVSSQKLPSEYDLADEFQCSRLTVRKAIERLISQNLLIKEKGKGTYVMKRPKIKSGSGGLQSFTETAQIQGKETKTKVLEYELIKELPANIKQVFGEYADEPMIHLRRLRYFEKEPMTVENLYILKRYLGEATKKELSGSLYQVIEKNIEIAYSHQEVEAIKVTSEIAELLNVSVGEPLLFVHSLTYSPDAKPILYDCSFYRADRYTFKNTLIRQKKE</sequence>
<feature type="domain" description="HTH gntR-type" evidence="4">
    <location>
        <begin position="3"/>
        <end position="71"/>
    </location>
</feature>